<reference evidence="2" key="2">
    <citation type="journal article" date="2015" name="Data Brief">
        <title>Shoot transcriptome of the giant reed, Arundo donax.</title>
        <authorList>
            <person name="Barrero R.A."/>
            <person name="Guerrero F.D."/>
            <person name="Moolhuijzen P."/>
            <person name="Goolsby J.A."/>
            <person name="Tidwell J."/>
            <person name="Bellgard S.E."/>
            <person name="Bellgard M.I."/>
        </authorList>
    </citation>
    <scope>NUCLEOTIDE SEQUENCE</scope>
    <source>
        <tissue evidence="2">Shoot tissue taken approximately 20 cm above the soil surface</tissue>
    </source>
</reference>
<sequence>MRWRGVATTPELPSMVVVVLRGDGGRFIAGGARSARGFDAAAAKSTAWTARRWLGRTCSWACTSAFGLARLWSNRRGGRDPQPSACLPHRFPTA</sequence>
<evidence type="ECO:0000313" key="2">
    <source>
        <dbReference type="EMBL" id="JAD45818.1"/>
    </source>
</evidence>
<feature type="region of interest" description="Disordered" evidence="1">
    <location>
        <begin position="74"/>
        <end position="94"/>
    </location>
</feature>
<dbReference type="AlphaFoldDB" id="A0A0A9A7A4"/>
<name>A0A0A9A7A4_ARUDO</name>
<reference evidence="2" key="1">
    <citation type="submission" date="2014-09" db="EMBL/GenBank/DDBJ databases">
        <authorList>
            <person name="Magalhaes I.L.F."/>
            <person name="Oliveira U."/>
            <person name="Santos F.R."/>
            <person name="Vidigal T.H.D.A."/>
            <person name="Brescovit A.D."/>
            <person name="Santos A.J."/>
        </authorList>
    </citation>
    <scope>NUCLEOTIDE SEQUENCE</scope>
    <source>
        <tissue evidence="2">Shoot tissue taken approximately 20 cm above the soil surface</tissue>
    </source>
</reference>
<proteinExistence type="predicted"/>
<dbReference type="EMBL" id="GBRH01252077">
    <property type="protein sequence ID" value="JAD45818.1"/>
    <property type="molecule type" value="Transcribed_RNA"/>
</dbReference>
<protein>
    <submittedName>
        <fullName evidence="2">Uncharacterized protein</fullName>
    </submittedName>
</protein>
<organism evidence="2">
    <name type="scientific">Arundo donax</name>
    <name type="common">Giant reed</name>
    <name type="synonym">Donax arundinaceus</name>
    <dbReference type="NCBI Taxonomy" id="35708"/>
    <lineage>
        <taxon>Eukaryota</taxon>
        <taxon>Viridiplantae</taxon>
        <taxon>Streptophyta</taxon>
        <taxon>Embryophyta</taxon>
        <taxon>Tracheophyta</taxon>
        <taxon>Spermatophyta</taxon>
        <taxon>Magnoliopsida</taxon>
        <taxon>Liliopsida</taxon>
        <taxon>Poales</taxon>
        <taxon>Poaceae</taxon>
        <taxon>PACMAD clade</taxon>
        <taxon>Arundinoideae</taxon>
        <taxon>Arundineae</taxon>
        <taxon>Arundo</taxon>
    </lineage>
</organism>
<accession>A0A0A9A7A4</accession>
<evidence type="ECO:0000256" key="1">
    <source>
        <dbReference type="SAM" id="MobiDB-lite"/>
    </source>
</evidence>